<evidence type="ECO:0000313" key="2">
    <source>
        <dbReference type="EMBL" id="KAH3872406.1"/>
    </source>
</evidence>
<dbReference type="SUPFAM" id="SSF52949">
    <property type="entry name" value="Macro domain-like"/>
    <property type="match status" value="1"/>
</dbReference>
<evidence type="ECO:0000313" key="3">
    <source>
        <dbReference type="Proteomes" id="UP000828390"/>
    </source>
</evidence>
<dbReference type="Proteomes" id="UP000828390">
    <property type="component" value="Unassembled WGS sequence"/>
</dbReference>
<gene>
    <name evidence="2" type="ORF">DPMN_035622</name>
</gene>
<proteinExistence type="predicted"/>
<dbReference type="InterPro" id="IPR043472">
    <property type="entry name" value="Macro_dom-like"/>
</dbReference>
<comment type="caution">
    <text evidence="2">The sequence shown here is derived from an EMBL/GenBank/DDBJ whole genome shotgun (WGS) entry which is preliminary data.</text>
</comment>
<evidence type="ECO:0000259" key="1">
    <source>
        <dbReference type="Pfam" id="PF01661"/>
    </source>
</evidence>
<feature type="domain" description="Macro" evidence="1">
    <location>
        <begin position="35"/>
        <end position="97"/>
    </location>
</feature>
<keyword evidence="3" id="KW-1185">Reference proteome</keyword>
<accession>A0A9D4MA06</accession>
<organism evidence="2 3">
    <name type="scientific">Dreissena polymorpha</name>
    <name type="common">Zebra mussel</name>
    <name type="synonym">Mytilus polymorpha</name>
    <dbReference type="NCBI Taxonomy" id="45954"/>
    <lineage>
        <taxon>Eukaryota</taxon>
        <taxon>Metazoa</taxon>
        <taxon>Spiralia</taxon>
        <taxon>Lophotrochozoa</taxon>
        <taxon>Mollusca</taxon>
        <taxon>Bivalvia</taxon>
        <taxon>Autobranchia</taxon>
        <taxon>Heteroconchia</taxon>
        <taxon>Euheterodonta</taxon>
        <taxon>Imparidentia</taxon>
        <taxon>Neoheterodontei</taxon>
        <taxon>Myida</taxon>
        <taxon>Dreissenoidea</taxon>
        <taxon>Dreissenidae</taxon>
        <taxon>Dreissena</taxon>
    </lineage>
</organism>
<dbReference type="Pfam" id="PF01661">
    <property type="entry name" value="Macro"/>
    <property type="match status" value="1"/>
</dbReference>
<dbReference type="InterPro" id="IPR002589">
    <property type="entry name" value="Macro_dom"/>
</dbReference>
<dbReference type="Gene3D" id="3.40.220.10">
    <property type="entry name" value="Leucine Aminopeptidase, subunit E, domain 1"/>
    <property type="match status" value="1"/>
</dbReference>
<dbReference type="EMBL" id="JAIWYP010000002">
    <property type="protein sequence ID" value="KAH3872406.1"/>
    <property type="molecule type" value="Genomic_DNA"/>
</dbReference>
<name>A0A9D4MA06_DREPO</name>
<sequence length="122" mass="13220">MKIQSRWKGLFISNAIVLLQTDILVFCTSPKLNLKGGPATQALLKAGGQQLQTDCDRLYPKGIKEGELAIIGGGQLKCEQIYLTTLPTWKEASSNGCKVSSVGLCSCNQFEVLIPICVFISQ</sequence>
<dbReference type="AlphaFoldDB" id="A0A9D4MA06"/>
<reference evidence="2" key="1">
    <citation type="journal article" date="2019" name="bioRxiv">
        <title>The Genome of the Zebra Mussel, Dreissena polymorpha: A Resource for Invasive Species Research.</title>
        <authorList>
            <person name="McCartney M.A."/>
            <person name="Auch B."/>
            <person name="Kono T."/>
            <person name="Mallez S."/>
            <person name="Zhang Y."/>
            <person name="Obille A."/>
            <person name="Becker A."/>
            <person name="Abrahante J.E."/>
            <person name="Garbe J."/>
            <person name="Badalamenti J.P."/>
            <person name="Herman A."/>
            <person name="Mangelson H."/>
            <person name="Liachko I."/>
            <person name="Sullivan S."/>
            <person name="Sone E.D."/>
            <person name="Koren S."/>
            <person name="Silverstein K.A.T."/>
            <person name="Beckman K.B."/>
            <person name="Gohl D.M."/>
        </authorList>
    </citation>
    <scope>NUCLEOTIDE SEQUENCE</scope>
    <source>
        <strain evidence="2">Duluth1</strain>
        <tissue evidence="2">Whole animal</tissue>
    </source>
</reference>
<protein>
    <recommendedName>
        <fullName evidence="1">Macro domain-containing protein</fullName>
    </recommendedName>
</protein>
<reference evidence="2" key="2">
    <citation type="submission" date="2020-11" db="EMBL/GenBank/DDBJ databases">
        <authorList>
            <person name="McCartney M.A."/>
            <person name="Auch B."/>
            <person name="Kono T."/>
            <person name="Mallez S."/>
            <person name="Becker A."/>
            <person name="Gohl D.M."/>
            <person name="Silverstein K.A.T."/>
            <person name="Koren S."/>
            <person name="Bechman K.B."/>
            <person name="Herman A."/>
            <person name="Abrahante J.E."/>
            <person name="Garbe J."/>
        </authorList>
    </citation>
    <scope>NUCLEOTIDE SEQUENCE</scope>
    <source>
        <strain evidence="2">Duluth1</strain>
        <tissue evidence="2">Whole animal</tissue>
    </source>
</reference>